<evidence type="ECO:0000313" key="4">
    <source>
        <dbReference type="Proteomes" id="UP000190274"/>
    </source>
</evidence>
<dbReference type="InterPro" id="IPR001841">
    <property type="entry name" value="Znf_RING"/>
</dbReference>
<dbReference type="SUPFAM" id="SSF57903">
    <property type="entry name" value="FYVE/PHD zinc finger"/>
    <property type="match status" value="1"/>
</dbReference>
<dbReference type="STRING" id="1266660.A0A1G4IYA9"/>
<dbReference type="InterPro" id="IPR011011">
    <property type="entry name" value="Znf_FYVE_PHD"/>
</dbReference>
<dbReference type="AlphaFoldDB" id="A0A1G4IYA9"/>
<dbReference type="OrthoDB" id="8062037at2759"/>
<evidence type="ECO:0000313" key="3">
    <source>
        <dbReference type="EMBL" id="SCU82159.1"/>
    </source>
</evidence>
<evidence type="ECO:0000259" key="2">
    <source>
        <dbReference type="PROSITE" id="PS50089"/>
    </source>
</evidence>
<accession>A0A1G4IYA9</accession>
<reference evidence="4" key="1">
    <citation type="submission" date="2016-03" db="EMBL/GenBank/DDBJ databases">
        <authorList>
            <person name="Devillers H."/>
        </authorList>
    </citation>
    <scope>NUCLEOTIDE SEQUENCE [LARGE SCALE GENOMIC DNA]</scope>
</reference>
<name>A0A1G4IYA9_9SACH</name>
<proteinExistence type="predicted"/>
<dbReference type="EMBL" id="LT598459">
    <property type="protein sequence ID" value="SCU82159.1"/>
    <property type="molecule type" value="Genomic_DNA"/>
</dbReference>
<gene>
    <name evidence="3" type="ORF">LADA_0C03400G</name>
</gene>
<keyword evidence="1" id="KW-0862">Zinc</keyword>
<dbReference type="PROSITE" id="PS50089">
    <property type="entry name" value="ZF_RING_2"/>
    <property type="match status" value="1"/>
</dbReference>
<dbReference type="SMART" id="SM00184">
    <property type="entry name" value="RING"/>
    <property type="match status" value="2"/>
</dbReference>
<protein>
    <submittedName>
        <fullName evidence="3">LADA_0C03400g1_1</fullName>
    </submittedName>
</protein>
<feature type="domain" description="RING-type" evidence="2">
    <location>
        <begin position="6"/>
        <end position="48"/>
    </location>
</feature>
<dbReference type="Pfam" id="PF13639">
    <property type="entry name" value="zf-RING_2"/>
    <property type="match status" value="1"/>
</dbReference>
<organism evidence="3 4">
    <name type="scientific">Lachancea dasiensis</name>
    <dbReference type="NCBI Taxonomy" id="1072105"/>
    <lineage>
        <taxon>Eukaryota</taxon>
        <taxon>Fungi</taxon>
        <taxon>Dikarya</taxon>
        <taxon>Ascomycota</taxon>
        <taxon>Saccharomycotina</taxon>
        <taxon>Saccharomycetes</taxon>
        <taxon>Saccharomycetales</taxon>
        <taxon>Saccharomycetaceae</taxon>
        <taxon>Lachancea</taxon>
    </lineage>
</organism>
<dbReference type="Proteomes" id="UP000190274">
    <property type="component" value="Chromosome C"/>
</dbReference>
<dbReference type="GO" id="GO:0008270">
    <property type="term" value="F:zinc ion binding"/>
    <property type="evidence" value="ECO:0007669"/>
    <property type="project" value="UniProtKB-KW"/>
</dbReference>
<dbReference type="InterPro" id="IPR013083">
    <property type="entry name" value="Znf_RING/FYVE/PHD"/>
</dbReference>
<keyword evidence="1" id="KW-0863">Zinc-finger</keyword>
<sequence>MSCEECPICYDPLDAAGCRLLDCDHKYHLKCIRRWHHQSQDLKCPTCRKPSQLLEIMESQAIVDLKKFSGVNWLLSEIAEPVINLPGVVEESNRSWSSRSLECGICGDMGPEINAACTGCGMVYHDRCLRVLQLEVGNMGSNLFCCNCHSPLRSSEEPIPSASAGINATGSSIAAAVARVSPGYEAVNRDTVWYEVNESWRLLSQLQQESRQLAESNHKRKIQNHVRRVLHLQSREAPLGSQLTSKDRFTDVNKIVSRQLYRLSGNIYRPETIDYDQEAAALVLNELANFEETSDVH</sequence>
<keyword evidence="1" id="KW-0479">Metal-binding</keyword>
<evidence type="ECO:0000256" key="1">
    <source>
        <dbReference type="PROSITE-ProRule" id="PRU00175"/>
    </source>
</evidence>
<keyword evidence="4" id="KW-1185">Reference proteome</keyword>
<dbReference type="Gene3D" id="3.30.40.10">
    <property type="entry name" value="Zinc/RING finger domain, C3HC4 (zinc finger)"/>
    <property type="match status" value="1"/>
</dbReference>
<dbReference type="SUPFAM" id="SSF57850">
    <property type="entry name" value="RING/U-box"/>
    <property type="match status" value="1"/>
</dbReference>